<evidence type="ECO:0000313" key="3">
    <source>
        <dbReference type="EMBL" id="GEM50050.1"/>
    </source>
</evidence>
<reference evidence="3 4" key="1">
    <citation type="submission" date="2019-07" db="EMBL/GenBank/DDBJ databases">
        <title>Whole genome shotgun sequence of Deinococcus cellulosilyticus NBRC 106333.</title>
        <authorList>
            <person name="Hosoyama A."/>
            <person name="Uohara A."/>
            <person name="Ohji S."/>
            <person name="Ichikawa N."/>
        </authorList>
    </citation>
    <scope>NUCLEOTIDE SEQUENCE [LARGE SCALE GENOMIC DNA]</scope>
    <source>
        <strain evidence="3 4">NBRC 106333</strain>
    </source>
</reference>
<dbReference type="AlphaFoldDB" id="A0A511NB54"/>
<evidence type="ECO:0000256" key="1">
    <source>
        <dbReference type="SAM" id="MobiDB-lite"/>
    </source>
</evidence>
<sequence>MFDELFLTVLHQRIREARRATSLTQQQVADELHLTLRHYQRLERSSAKRITDPSIGLLYRLARILKVELCHLVREPTQLELQNIEKNFNKPGRPHKRKKTSVQT</sequence>
<protein>
    <recommendedName>
        <fullName evidence="2">HTH cro/C1-type domain-containing protein</fullName>
    </recommendedName>
</protein>
<dbReference type="Gene3D" id="1.10.260.40">
    <property type="entry name" value="lambda repressor-like DNA-binding domains"/>
    <property type="match status" value="1"/>
</dbReference>
<dbReference type="EMBL" id="BJXB01000054">
    <property type="protein sequence ID" value="GEM50050.1"/>
    <property type="molecule type" value="Genomic_DNA"/>
</dbReference>
<dbReference type="SMART" id="SM00530">
    <property type="entry name" value="HTH_XRE"/>
    <property type="match status" value="1"/>
</dbReference>
<dbReference type="InterPro" id="IPR010982">
    <property type="entry name" value="Lambda_DNA-bd_dom_sf"/>
</dbReference>
<evidence type="ECO:0000259" key="2">
    <source>
        <dbReference type="PROSITE" id="PS50943"/>
    </source>
</evidence>
<feature type="region of interest" description="Disordered" evidence="1">
    <location>
        <begin position="84"/>
        <end position="104"/>
    </location>
</feature>
<feature type="domain" description="HTH cro/C1-type" evidence="2">
    <location>
        <begin position="14"/>
        <end position="72"/>
    </location>
</feature>
<dbReference type="RefSeq" id="WP_222594847.1">
    <property type="nucleotide sequence ID" value="NZ_BJXB01000054.1"/>
</dbReference>
<gene>
    <name evidence="3" type="ORF">DC3_56850</name>
</gene>
<dbReference type="GO" id="GO:0003677">
    <property type="term" value="F:DNA binding"/>
    <property type="evidence" value="ECO:0007669"/>
    <property type="project" value="InterPro"/>
</dbReference>
<evidence type="ECO:0000313" key="4">
    <source>
        <dbReference type="Proteomes" id="UP000321306"/>
    </source>
</evidence>
<proteinExistence type="predicted"/>
<feature type="compositionally biased region" description="Basic residues" evidence="1">
    <location>
        <begin position="92"/>
        <end position="104"/>
    </location>
</feature>
<organism evidence="3 4">
    <name type="scientific">Deinococcus cellulosilyticus (strain DSM 18568 / NBRC 106333 / KACC 11606 / 5516J-15)</name>
    <dbReference type="NCBI Taxonomy" id="1223518"/>
    <lineage>
        <taxon>Bacteria</taxon>
        <taxon>Thermotogati</taxon>
        <taxon>Deinococcota</taxon>
        <taxon>Deinococci</taxon>
        <taxon>Deinococcales</taxon>
        <taxon>Deinococcaceae</taxon>
        <taxon>Deinococcus</taxon>
    </lineage>
</organism>
<dbReference type="CDD" id="cd00093">
    <property type="entry name" value="HTH_XRE"/>
    <property type="match status" value="1"/>
</dbReference>
<dbReference type="InterPro" id="IPR001387">
    <property type="entry name" value="Cro/C1-type_HTH"/>
</dbReference>
<keyword evidence="4" id="KW-1185">Reference proteome</keyword>
<dbReference type="PROSITE" id="PS50943">
    <property type="entry name" value="HTH_CROC1"/>
    <property type="match status" value="1"/>
</dbReference>
<comment type="caution">
    <text evidence="3">The sequence shown here is derived from an EMBL/GenBank/DDBJ whole genome shotgun (WGS) entry which is preliminary data.</text>
</comment>
<dbReference type="Pfam" id="PF01381">
    <property type="entry name" value="HTH_3"/>
    <property type="match status" value="1"/>
</dbReference>
<dbReference type="SUPFAM" id="SSF47413">
    <property type="entry name" value="lambda repressor-like DNA-binding domains"/>
    <property type="match status" value="1"/>
</dbReference>
<name>A0A511NB54_DEIC1</name>
<dbReference type="Proteomes" id="UP000321306">
    <property type="component" value="Unassembled WGS sequence"/>
</dbReference>
<accession>A0A511NB54</accession>